<reference evidence="18" key="1">
    <citation type="journal article" date="2021" name="Microbiol. Resour. Announc.">
        <title>LGAAP: Leishmaniinae Genome Assembly and Annotation Pipeline.</title>
        <authorList>
            <person name="Almutairi H."/>
            <person name="Urbaniak M.D."/>
            <person name="Bates M.D."/>
            <person name="Jariyapan N."/>
            <person name="Kwakye-Nuako G."/>
            <person name="Thomaz-Soccol V."/>
            <person name="Al-Salem W.S."/>
            <person name="Dillon R.J."/>
            <person name="Bates P.A."/>
            <person name="Gatherer D."/>
        </authorList>
    </citation>
    <scope>NUCLEOTIDE SEQUENCE [LARGE SCALE GENOMIC DNA]</scope>
</reference>
<evidence type="ECO:0000256" key="12">
    <source>
        <dbReference type="PIRSR" id="PIRSR605478-3"/>
    </source>
</evidence>
<feature type="binding site" evidence="12">
    <location>
        <begin position="114"/>
        <end position="116"/>
    </location>
    <ligand>
        <name>thiamine diphosphate</name>
        <dbReference type="ChEBI" id="CHEBI:58937"/>
    </ligand>
</feature>
<feature type="binding site" evidence="11">
    <location>
        <position position="459"/>
    </location>
    <ligand>
        <name>substrate</name>
    </ligand>
</feature>
<dbReference type="InterPro" id="IPR009014">
    <property type="entry name" value="Transketo_C/PFOR_II"/>
</dbReference>
<evidence type="ECO:0000313" key="18">
    <source>
        <dbReference type="Proteomes" id="UP000673552"/>
    </source>
</evidence>
<feature type="binding site" evidence="12">
    <location>
        <position position="156"/>
    </location>
    <ligand>
        <name>thiamine diphosphate</name>
        <dbReference type="ChEBI" id="CHEBI:58937"/>
    </ligand>
</feature>
<dbReference type="CDD" id="cd07033">
    <property type="entry name" value="TPP_PYR_DXS_TK_like"/>
    <property type="match status" value="1"/>
</dbReference>
<dbReference type="GO" id="GO:0004802">
    <property type="term" value="F:transketolase activity"/>
    <property type="evidence" value="ECO:0007669"/>
    <property type="project" value="UniProtKB-EC"/>
</dbReference>
<evidence type="ECO:0000256" key="5">
    <source>
        <dbReference type="ARBA" id="ARBA00022679"/>
    </source>
</evidence>
<dbReference type="PANTHER" id="PTHR43522:SF2">
    <property type="entry name" value="TRANSKETOLASE 1-RELATED"/>
    <property type="match status" value="1"/>
</dbReference>
<keyword evidence="7 13" id="KW-0460">Magnesium</keyword>
<evidence type="ECO:0000313" key="17">
    <source>
        <dbReference type="EMBL" id="KAG5477864.1"/>
    </source>
</evidence>
<feature type="site" description="Important for catalytic activity" evidence="14">
    <location>
        <position position="26"/>
    </location>
</feature>
<dbReference type="NCBIfam" id="TIGR00232">
    <property type="entry name" value="tktlase_bact"/>
    <property type="match status" value="1"/>
</dbReference>
<feature type="binding site" evidence="13">
    <location>
        <position position="187"/>
    </location>
    <ligand>
        <name>Mg(2+)</name>
        <dbReference type="ChEBI" id="CHEBI:18420"/>
    </ligand>
</feature>
<comment type="function">
    <text evidence="15">Catalyzes the transfer of a two-carbon ketol group from a ketose donor to an aldose acceptor, via a covalent intermediate with the cofactor thiamine pyrophosphate.</text>
</comment>
<comment type="cofactor">
    <cofactor evidence="13">
        <name>Mg(2+)</name>
        <dbReference type="ChEBI" id="CHEBI:18420"/>
    </cofactor>
    <text evidence="13">Binds 1 Mg(2+) ion per subunit. Can also utilize other divalent metal cations, such as Ca(2+), Mn(2+) and Co(2+).</text>
</comment>
<dbReference type="Gene3D" id="3.40.50.970">
    <property type="match status" value="2"/>
</dbReference>
<dbReference type="Proteomes" id="UP000673552">
    <property type="component" value="Unassembled WGS sequence"/>
</dbReference>
<dbReference type="GO" id="GO:0046872">
    <property type="term" value="F:metal ion binding"/>
    <property type="evidence" value="ECO:0007669"/>
    <property type="project" value="UniProtKB-KW"/>
</dbReference>
<feature type="binding site" evidence="12">
    <location>
        <position position="66"/>
    </location>
    <ligand>
        <name>thiamine diphosphate</name>
        <dbReference type="ChEBI" id="CHEBI:58937"/>
    </ligand>
</feature>
<comment type="cofactor">
    <cofactor evidence="15">
        <name>Mg(2+)</name>
        <dbReference type="ChEBI" id="CHEBI:18420"/>
    </cofactor>
    <cofactor evidence="15">
        <name>Ca(2+)</name>
        <dbReference type="ChEBI" id="CHEBI:29108"/>
    </cofactor>
    <cofactor evidence="15">
        <name>Mn(2+)</name>
        <dbReference type="ChEBI" id="CHEBI:29035"/>
    </cofactor>
    <cofactor evidence="15">
        <name>Co(2+)</name>
        <dbReference type="ChEBI" id="CHEBI:48828"/>
    </cofactor>
    <text evidence="15">Binds 1 Mg(2+) ion per subunit. Can also utilize other divalent metal cations, such as Ca(2+), Mn(2+) and Co(2+).</text>
</comment>
<evidence type="ECO:0000256" key="9">
    <source>
        <dbReference type="ARBA" id="ARBA00049473"/>
    </source>
</evidence>
<dbReference type="FunFam" id="3.40.50.970:FF:000003">
    <property type="entry name" value="Transketolase"/>
    <property type="match status" value="1"/>
</dbReference>
<comment type="subunit">
    <text evidence="3 15">Homodimer.</text>
</comment>
<dbReference type="SUPFAM" id="SSF52518">
    <property type="entry name" value="Thiamin diphosphate-binding fold (THDP-binding)"/>
    <property type="match status" value="2"/>
</dbReference>
<feature type="binding site" evidence="12">
    <location>
        <position position="185"/>
    </location>
    <ligand>
        <name>thiamine diphosphate</name>
        <dbReference type="ChEBI" id="CHEBI:58937"/>
    </ligand>
</feature>
<evidence type="ECO:0000256" key="2">
    <source>
        <dbReference type="ARBA" id="ARBA00007131"/>
    </source>
</evidence>
<feature type="active site" description="Proton donor" evidence="10">
    <location>
        <position position="409"/>
    </location>
</feature>
<dbReference type="Gene3D" id="3.40.50.920">
    <property type="match status" value="1"/>
</dbReference>
<dbReference type="Pfam" id="PF02779">
    <property type="entry name" value="Transket_pyr"/>
    <property type="match status" value="1"/>
</dbReference>
<dbReference type="InterPro" id="IPR049557">
    <property type="entry name" value="Transketolase_CS"/>
</dbReference>
<evidence type="ECO:0000259" key="16">
    <source>
        <dbReference type="SMART" id="SM00861"/>
    </source>
</evidence>
<dbReference type="PROSITE" id="PS00802">
    <property type="entry name" value="TRANSKETOLASE_2"/>
    <property type="match status" value="1"/>
</dbReference>
<feature type="binding site" evidence="12">
    <location>
        <position position="435"/>
    </location>
    <ligand>
        <name>thiamine diphosphate</name>
        <dbReference type="ChEBI" id="CHEBI:58937"/>
    </ligand>
</feature>
<dbReference type="InterPro" id="IPR005475">
    <property type="entry name" value="Transketolase-like_Pyr-bd"/>
</dbReference>
<evidence type="ECO:0000256" key="1">
    <source>
        <dbReference type="ARBA" id="ARBA00001941"/>
    </source>
</evidence>
<keyword evidence="18" id="KW-1185">Reference proteome</keyword>
<feature type="binding site" evidence="11">
    <location>
        <position position="261"/>
    </location>
    <ligand>
        <name>substrate</name>
    </ligand>
</feature>
<dbReference type="Pfam" id="PF22613">
    <property type="entry name" value="Transketolase_C_1"/>
    <property type="match status" value="1"/>
</dbReference>
<dbReference type="EC" id="2.2.1.1" evidence="4 15"/>
<dbReference type="InterPro" id="IPR029061">
    <property type="entry name" value="THDP-binding"/>
</dbReference>
<evidence type="ECO:0000256" key="8">
    <source>
        <dbReference type="ARBA" id="ARBA00023052"/>
    </source>
</evidence>
<feature type="domain" description="Transketolase-like pyrimidine-binding" evidence="16">
    <location>
        <begin position="350"/>
        <end position="524"/>
    </location>
</feature>
<evidence type="ECO:0000256" key="13">
    <source>
        <dbReference type="PIRSR" id="PIRSR605478-4"/>
    </source>
</evidence>
<evidence type="ECO:0000256" key="4">
    <source>
        <dbReference type="ARBA" id="ARBA00013152"/>
    </source>
</evidence>
<dbReference type="OrthoDB" id="10267175at2759"/>
<dbReference type="FunFam" id="3.40.50.970:FF:000004">
    <property type="entry name" value="Transketolase"/>
    <property type="match status" value="1"/>
</dbReference>
<dbReference type="FunFam" id="3.40.50.920:FF:000003">
    <property type="entry name" value="Transketolase"/>
    <property type="match status" value="1"/>
</dbReference>
<feature type="binding site" evidence="12">
    <location>
        <position position="261"/>
    </location>
    <ligand>
        <name>thiamine diphosphate</name>
        <dbReference type="ChEBI" id="CHEBI:58937"/>
    </ligand>
</feature>
<keyword evidence="8 12" id="KW-0786">Thiamine pyrophosphate</keyword>
<gene>
    <name evidence="17" type="ORF">LSCM1_05166</name>
</gene>
<feature type="binding site" evidence="11">
    <location>
        <position position="518"/>
    </location>
    <ligand>
        <name>substrate</name>
    </ligand>
</feature>
<evidence type="ECO:0000256" key="11">
    <source>
        <dbReference type="PIRSR" id="PIRSR605478-2"/>
    </source>
</evidence>
<dbReference type="PROSITE" id="PS00801">
    <property type="entry name" value="TRANSKETOLASE_1"/>
    <property type="match status" value="1"/>
</dbReference>
<feature type="binding site" evidence="11">
    <location>
        <position position="380"/>
    </location>
    <ligand>
        <name>substrate</name>
    </ligand>
</feature>
<dbReference type="AlphaFoldDB" id="A0A836GRY9"/>
<keyword evidence="6 13" id="KW-0479">Metal-binding</keyword>
<dbReference type="InterPro" id="IPR005474">
    <property type="entry name" value="Transketolase_N"/>
</dbReference>
<dbReference type="InterPro" id="IPR005478">
    <property type="entry name" value="Transketolase_bac-like"/>
</dbReference>
<comment type="similarity">
    <text evidence="2 15">Belongs to the transketolase family.</text>
</comment>
<comment type="catalytic activity">
    <reaction evidence="9 15">
        <text>D-sedoheptulose 7-phosphate + D-glyceraldehyde 3-phosphate = aldehydo-D-ribose 5-phosphate + D-xylulose 5-phosphate</text>
        <dbReference type="Rhea" id="RHEA:10508"/>
        <dbReference type="ChEBI" id="CHEBI:57483"/>
        <dbReference type="ChEBI" id="CHEBI:57737"/>
        <dbReference type="ChEBI" id="CHEBI:58273"/>
        <dbReference type="ChEBI" id="CHEBI:59776"/>
        <dbReference type="EC" id="2.2.1.1"/>
    </reaction>
</comment>
<evidence type="ECO:0000256" key="14">
    <source>
        <dbReference type="PIRSR" id="PIRSR605478-5"/>
    </source>
</evidence>
<feature type="binding site" evidence="13">
    <location>
        <position position="155"/>
    </location>
    <ligand>
        <name>Mg(2+)</name>
        <dbReference type="ChEBI" id="CHEBI:18420"/>
    </ligand>
</feature>
<dbReference type="SUPFAM" id="SSF52922">
    <property type="entry name" value="TK C-terminal domain-like"/>
    <property type="match status" value="1"/>
</dbReference>
<comment type="caution">
    <text evidence="17">The sequence shown here is derived from an EMBL/GenBank/DDBJ whole genome shotgun (WGS) entry which is preliminary data.</text>
</comment>
<dbReference type="RefSeq" id="XP_067178502.1">
    <property type="nucleotide sequence ID" value="XM_067322639.1"/>
</dbReference>
<evidence type="ECO:0000256" key="10">
    <source>
        <dbReference type="PIRSR" id="PIRSR605478-1"/>
    </source>
</evidence>
<dbReference type="CDD" id="cd02012">
    <property type="entry name" value="TPP_TK"/>
    <property type="match status" value="1"/>
</dbReference>
<accession>A0A836GRY9</accession>
<comment type="cofactor">
    <cofactor evidence="1">
        <name>Co(2+)</name>
        <dbReference type="ChEBI" id="CHEBI:48828"/>
    </cofactor>
</comment>
<evidence type="ECO:0000256" key="6">
    <source>
        <dbReference type="ARBA" id="ARBA00022723"/>
    </source>
</evidence>
<keyword evidence="5 15" id="KW-0808">Transferase</keyword>
<dbReference type="GeneID" id="92515151"/>
<dbReference type="SMART" id="SM00861">
    <property type="entry name" value="Transket_pyr"/>
    <property type="match status" value="1"/>
</dbReference>
<feature type="binding site" evidence="11">
    <location>
        <position position="26"/>
    </location>
    <ligand>
        <name>substrate</name>
    </ligand>
</feature>
<evidence type="ECO:0000256" key="7">
    <source>
        <dbReference type="ARBA" id="ARBA00022842"/>
    </source>
</evidence>
<reference evidence="18" key="2">
    <citation type="journal article" date="2021" name="Sci. Data">
        <title>Chromosome-scale genome sequencing, assembly and annotation of six genomes from subfamily Leishmaniinae.</title>
        <authorList>
            <person name="Almutairi H."/>
            <person name="Urbaniak M.D."/>
            <person name="Bates M.D."/>
            <person name="Jariyapan N."/>
            <person name="Kwakye-Nuako G."/>
            <person name="Thomaz Soccol V."/>
            <person name="Al-Salem W.S."/>
            <person name="Dillon R.J."/>
            <person name="Bates P.A."/>
            <person name="Gatherer D."/>
        </authorList>
    </citation>
    <scope>NUCLEOTIDE SEQUENCE [LARGE SCALE GENOMIC DNA]</scope>
</reference>
<sequence length="671" mass="71729">MASLEQIANCIRCLSADIVQGGKSGHPGTPMGMAPVSAVLWTEVMKYNSRDPHWADRDRFVMSNGHGCALQYALLHMAGYDLTLDDLKRFRQDDSRTPGHPERFVTSGVEVTTGPLGQGIANAVGLAMAEAHLAATFNRPGHEVVNHYTYVFCGDGCLMEGVCQEALSLAGHLALEKLIVIYDSNHICIDGSTDLSFTENCQTKYTSMGFHVIEVPNGDSDFDGLRQALAEAKATKGKPKMILQTTTIGYGSSKQGTEKVHGAPLGDEDVANVKTKFGRDPSKRYHVEEEVRAVFTKHVEKCAAEQKAWEERLAKYTATFPAEGAAFVAQMKGELPAGWEAKLPTNSTAIATRKASENCLAVLFESIPALIGGSADLTPSNLTRPASANLTDFAPHSYAGRYIRFGVREHAMCSILNGLDAHGGIIPFGGTFLNFIGYALGAVRLAAISHHRAIYVATHDSIGVGEDGPTHQPVELVAALRAMPNLQVIRPSDQTETSGAWAVAVTSAHTPTVLCLSRQNTVPQPGSSIEGVKRGAYPLVEVSDPQLVIVASGSEVSLAVDAAKALSSELRVRVVSMPCQELFDAQPEAYCKAVLPDGVPVLSVEAYVSFGWEKYSHAHVGMSGFGASAPAGALYQKYGITVDNVKAKALQLVSRFPVGMAPLKNSSFSKI</sequence>
<protein>
    <recommendedName>
        <fullName evidence="4 15">Transketolase</fullName>
        <ecNumber evidence="4 15">2.2.1.1</ecNumber>
    </recommendedName>
</protein>
<evidence type="ECO:0000256" key="15">
    <source>
        <dbReference type="RuleBase" id="RU004996"/>
    </source>
</evidence>
<feature type="site" description="Important for catalytic activity" evidence="14">
    <location>
        <position position="261"/>
    </location>
</feature>
<comment type="cofactor">
    <cofactor evidence="12">
        <name>thiamine diphosphate</name>
        <dbReference type="ChEBI" id="CHEBI:58937"/>
    </cofactor>
    <text evidence="12">Binds 1 thiamine pyrophosphate per subunit. During the reaction, the substrate forms a covalent intermediate with the cofactor.</text>
</comment>
<dbReference type="InterPro" id="IPR055152">
    <property type="entry name" value="Transketolase-like_C_2"/>
</dbReference>
<dbReference type="InterPro" id="IPR020826">
    <property type="entry name" value="Transketolase_BS"/>
</dbReference>
<feature type="binding site" evidence="11">
    <location>
        <position position="353"/>
    </location>
    <ligand>
        <name>substrate</name>
    </ligand>
</feature>
<name>A0A836GRY9_9TRYP</name>
<organism evidence="17 18">
    <name type="scientific">Leishmania martiniquensis</name>
    <dbReference type="NCBI Taxonomy" id="1580590"/>
    <lineage>
        <taxon>Eukaryota</taxon>
        <taxon>Discoba</taxon>
        <taxon>Euglenozoa</taxon>
        <taxon>Kinetoplastea</taxon>
        <taxon>Metakinetoplastina</taxon>
        <taxon>Trypanosomatida</taxon>
        <taxon>Trypanosomatidae</taxon>
        <taxon>Leishmaniinae</taxon>
        <taxon>Leishmania</taxon>
    </lineage>
</organism>
<proteinExistence type="inferred from homology"/>
<dbReference type="KEGG" id="lmat:92515151"/>
<dbReference type="EMBL" id="JAFEUZ010000024">
    <property type="protein sequence ID" value="KAG5477864.1"/>
    <property type="molecule type" value="Genomic_DNA"/>
</dbReference>
<dbReference type="PANTHER" id="PTHR43522">
    <property type="entry name" value="TRANSKETOLASE"/>
    <property type="match status" value="1"/>
</dbReference>
<dbReference type="InterPro" id="IPR033247">
    <property type="entry name" value="Transketolase_fam"/>
</dbReference>
<keyword evidence="15" id="KW-0106">Calcium</keyword>
<evidence type="ECO:0000256" key="3">
    <source>
        <dbReference type="ARBA" id="ARBA00011738"/>
    </source>
</evidence>
<feature type="binding site" evidence="11">
    <location>
        <position position="471"/>
    </location>
    <ligand>
        <name>substrate</name>
    </ligand>
</feature>
<feature type="binding site" evidence="13">
    <location>
        <position position="185"/>
    </location>
    <ligand>
        <name>Mg(2+)</name>
        <dbReference type="ChEBI" id="CHEBI:18420"/>
    </ligand>
</feature>
<feature type="binding site" evidence="11">
    <location>
        <position position="467"/>
    </location>
    <ligand>
        <name>substrate</name>
    </ligand>
</feature>
<dbReference type="GO" id="GO:0005829">
    <property type="term" value="C:cytosol"/>
    <property type="evidence" value="ECO:0007669"/>
    <property type="project" value="TreeGrafter"/>
</dbReference>
<dbReference type="Pfam" id="PF00456">
    <property type="entry name" value="Transketolase_N"/>
    <property type="match status" value="1"/>
</dbReference>
<dbReference type="GO" id="GO:0006098">
    <property type="term" value="P:pentose-phosphate shunt"/>
    <property type="evidence" value="ECO:0007669"/>
    <property type="project" value="TreeGrafter"/>
</dbReference>